<dbReference type="AlphaFoldDB" id="A0A9N9KB04"/>
<sequence>EFEALDAGNHIPLISIITTNVDEIIEIDKNAQYNKKLCRALIERATSVQLKIKILQRRKQEIKKRLEQNEYRESFKKFAYVVIKTRNFVANITQFQSFKLLGTIKIKEDFLQLTNLFDNCIKMLGFTVVIGDEELKDIDVCSLEEDLNEMNE</sequence>
<name>A0A9N9KB04_9GLOM</name>
<accession>A0A9N9KB04</accession>
<reference evidence="2" key="1">
    <citation type="submission" date="2021-06" db="EMBL/GenBank/DDBJ databases">
        <authorList>
            <person name="Kallberg Y."/>
            <person name="Tangrot J."/>
            <person name="Rosling A."/>
        </authorList>
    </citation>
    <scope>NUCLEOTIDE SEQUENCE</scope>
    <source>
        <strain evidence="2">MA453B</strain>
    </source>
</reference>
<dbReference type="OrthoDB" id="2412819at2759"/>
<proteinExistence type="predicted"/>
<dbReference type="Gene3D" id="1.20.930.20">
    <property type="entry name" value="Adaptor protein Cbl, N-terminal domain"/>
    <property type="match status" value="1"/>
</dbReference>
<feature type="coiled-coil region" evidence="1">
    <location>
        <begin position="45"/>
        <end position="72"/>
    </location>
</feature>
<dbReference type="EMBL" id="CAJVPY010053543">
    <property type="protein sequence ID" value="CAG8816163.1"/>
    <property type="molecule type" value="Genomic_DNA"/>
</dbReference>
<evidence type="ECO:0000313" key="3">
    <source>
        <dbReference type="Proteomes" id="UP000789405"/>
    </source>
</evidence>
<organism evidence="2 3">
    <name type="scientific">Dentiscutata erythropus</name>
    <dbReference type="NCBI Taxonomy" id="1348616"/>
    <lineage>
        <taxon>Eukaryota</taxon>
        <taxon>Fungi</taxon>
        <taxon>Fungi incertae sedis</taxon>
        <taxon>Mucoromycota</taxon>
        <taxon>Glomeromycotina</taxon>
        <taxon>Glomeromycetes</taxon>
        <taxon>Diversisporales</taxon>
        <taxon>Gigasporaceae</taxon>
        <taxon>Dentiscutata</taxon>
    </lineage>
</organism>
<dbReference type="CDD" id="cd21037">
    <property type="entry name" value="MLKL_NTD"/>
    <property type="match status" value="1"/>
</dbReference>
<dbReference type="InterPro" id="IPR059179">
    <property type="entry name" value="MLKL-like_MCAfunc"/>
</dbReference>
<feature type="non-terminal residue" evidence="2">
    <location>
        <position position="152"/>
    </location>
</feature>
<evidence type="ECO:0000313" key="2">
    <source>
        <dbReference type="EMBL" id="CAG8816163.1"/>
    </source>
</evidence>
<comment type="caution">
    <text evidence="2">The sequence shown here is derived from an EMBL/GenBank/DDBJ whole genome shotgun (WGS) entry which is preliminary data.</text>
</comment>
<feature type="non-terminal residue" evidence="2">
    <location>
        <position position="1"/>
    </location>
</feature>
<keyword evidence="3" id="KW-1185">Reference proteome</keyword>
<gene>
    <name evidence="2" type="ORF">DERYTH_LOCUS26238</name>
</gene>
<evidence type="ECO:0000256" key="1">
    <source>
        <dbReference type="SAM" id="Coils"/>
    </source>
</evidence>
<dbReference type="Proteomes" id="UP000789405">
    <property type="component" value="Unassembled WGS sequence"/>
</dbReference>
<dbReference type="GO" id="GO:0007166">
    <property type="term" value="P:cell surface receptor signaling pathway"/>
    <property type="evidence" value="ECO:0007669"/>
    <property type="project" value="InterPro"/>
</dbReference>
<keyword evidence="1" id="KW-0175">Coiled coil</keyword>
<protein>
    <submittedName>
        <fullName evidence="2">22252_t:CDS:1</fullName>
    </submittedName>
</protein>
<dbReference type="InterPro" id="IPR036537">
    <property type="entry name" value="Adaptor_Cbl_N_dom_sf"/>
</dbReference>